<keyword evidence="3" id="KW-0963">Cytoplasm</keyword>
<evidence type="ECO:0000256" key="8">
    <source>
        <dbReference type="ARBA" id="ARBA00023306"/>
    </source>
</evidence>
<evidence type="ECO:0000256" key="3">
    <source>
        <dbReference type="ARBA" id="ARBA00022490"/>
    </source>
</evidence>
<dbReference type="GO" id="GO:0051301">
    <property type="term" value="P:cell division"/>
    <property type="evidence" value="ECO:0007669"/>
    <property type="project" value="UniProtKB-KW"/>
</dbReference>
<dbReference type="EMBL" id="CP068570">
    <property type="protein sequence ID" value="QQZ49486.1"/>
    <property type="molecule type" value="Genomic_DNA"/>
</dbReference>
<dbReference type="InterPro" id="IPR013792">
    <property type="entry name" value="RNA3'P_cycl/enolpyr_Trfase_a/b"/>
</dbReference>
<dbReference type="GO" id="GO:0008760">
    <property type="term" value="F:UDP-N-acetylglucosamine 1-carboxyvinyltransferase activity"/>
    <property type="evidence" value="ECO:0007669"/>
    <property type="project" value="UniProtKB-EC"/>
</dbReference>
<evidence type="ECO:0000313" key="17">
    <source>
        <dbReference type="EMBL" id="QQZ49486.1"/>
    </source>
</evidence>
<comment type="catalytic activity">
    <reaction evidence="15">
        <text>phosphoenolpyruvate + UDP-N-acetyl-alpha-D-glucosamine = UDP-N-acetyl-3-O-(1-carboxyvinyl)-alpha-D-glucosamine + phosphate</text>
        <dbReference type="Rhea" id="RHEA:18681"/>
        <dbReference type="ChEBI" id="CHEBI:43474"/>
        <dbReference type="ChEBI" id="CHEBI:57705"/>
        <dbReference type="ChEBI" id="CHEBI:58702"/>
        <dbReference type="ChEBI" id="CHEBI:68483"/>
        <dbReference type="EC" id="2.5.1.7"/>
    </reaction>
</comment>
<dbReference type="GO" id="GO:0071555">
    <property type="term" value="P:cell wall organization"/>
    <property type="evidence" value="ECO:0007669"/>
    <property type="project" value="UniProtKB-KW"/>
</dbReference>
<name>A0A974S881_9CAUL</name>
<dbReference type="PANTHER" id="PTHR43783">
    <property type="entry name" value="UDP-N-ACETYLGLUCOSAMINE 1-CARBOXYVINYLTRANSFERASE"/>
    <property type="match status" value="1"/>
</dbReference>
<dbReference type="InterPro" id="IPR001986">
    <property type="entry name" value="Enolpyruvate_Tfrase_dom"/>
</dbReference>
<dbReference type="EC" id="2.5.1.7" evidence="11"/>
<evidence type="ECO:0000256" key="11">
    <source>
        <dbReference type="ARBA" id="ARBA00039108"/>
    </source>
</evidence>
<dbReference type="GO" id="GO:0009252">
    <property type="term" value="P:peptidoglycan biosynthetic process"/>
    <property type="evidence" value="ECO:0007669"/>
    <property type="project" value="UniProtKB-KW"/>
</dbReference>
<comment type="similarity">
    <text evidence="10">Belongs to the EPSP synthase family. MurA subfamily.</text>
</comment>
<keyword evidence="5" id="KW-0808">Transferase</keyword>
<dbReference type="GO" id="GO:0008360">
    <property type="term" value="P:regulation of cell shape"/>
    <property type="evidence" value="ECO:0007669"/>
    <property type="project" value="UniProtKB-KW"/>
</dbReference>
<accession>A0A974S881</accession>
<keyword evidence="8" id="KW-0131">Cell cycle</keyword>
<evidence type="ECO:0000256" key="9">
    <source>
        <dbReference type="ARBA" id="ARBA00023316"/>
    </source>
</evidence>
<organism evidence="17">
    <name type="scientific">Phenylobacterium glaciei</name>
    <dbReference type="NCBI Taxonomy" id="2803784"/>
    <lineage>
        <taxon>Bacteria</taxon>
        <taxon>Pseudomonadati</taxon>
        <taxon>Pseudomonadota</taxon>
        <taxon>Alphaproteobacteria</taxon>
        <taxon>Caulobacterales</taxon>
        <taxon>Caulobacteraceae</taxon>
        <taxon>Phenylobacterium</taxon>
    </lineage>
</organism>
<evidence type="ECO:0000259" key="16">
    <source>
        <dbReference type="Pfam" id="PF00275"/>
    </source>
</evidence>
<evidence type="ECO:0000256" key="14">
    <source>
        <dbReference type="ARBA" id="ARBA00042842"/>
    </source>
</evidence>
<proteinExistence type="inferred from homology"/>
<dbReference type="Pfam" id="PF00275">
    <property type="entry name" value="EPSP_synthase"/>
    <property type="match status" value="1"/>
</dbReference>
<keyword evidence="4" id="KW-0132">Cell division</keyword>
<dbReference type="SUPFAM" id="SSF55205">
    <property type="entry name" value="EPT/RTPC-like"/>
    <property type="match status" value="1"/>
</dbReference>
<evidence type="ECO:0000256" key="7">
    <source>
        <dbReference type="ARBA" id="ARBA00022984"/>
    </source>
</evidence>
<keyword evidence="9" id="KW-0961">Cell wall biogenesis/degradation</keyword>
<keyword evidence="6" id="KW-0133">Cell shape</keyword>
<evidence type="ECO:0000256" key="13">
    <source>
        <dbReference type="ARBA" id="ARBA00042443"/>
    </source>
</evidence>
<evidence type="ECO:0000256" key="2">
    <source>
        <dbReference type="ARBA" id="ARBA00004752"/>
    </source>
</evidence>
<reference evidence="17" key="1">
    <citation type="submission" date="2021-01" db="EMBL/GenBank/DDBJ databases">
        <title>Genome sequence of Phenylobacterium sp. 20VBR1 isolated from a valley glaceir, Ny-Alesund, Svalbard.</title>
        <authorList>
            <person name="Thomas F.A."/>
            <person name="Krishnan K.P."/>
            <person name="Sinha R.K."/>
        </authorList>
    </citation>
    <scope>NUCLEOTIDE SEQUENCE</scope>
    <source>
        <strain evidence="17">20VBR1</strain>
    </source>
</reference>
<evidence type="ECO:0000256" key="5">
    <source>
        <dbReference type="ARBA" id="ARBA00022679"/>
    </source>
</evidence>
<evidence type="ECO:0000256" key="15">
    <source>
        <dbReference type="ARBA" id="ARBA00047527"/>
    </source>
</evidence>
<comment type="subcellular location">
    <subcellularLocation>
        <location evidence="1">Cytoplasm</location>
    </subcellularLocation>
</comment>
<comment type="pathway">
    <text evidence="2">Cell wall biogenesis; peptidoglycan biosynthesis.</text>
</comment>
<evidence type="ECO:0000256" key="12">
    <source>
        <dbReference type="ARBA" id="ARBA00039754"/>
    </source>
</evidence>
<feature type="domain" description="Enolpyruvate transferase" evidence="16">
    <location>
        <begin position="6"/>
        <end position="72"/>
    </location>
</feature>
<evidence type="ECO:0000256" key="6">
    <source>
        <dbReference type="ARBA" id="ARBA00022960"/>
    </source>
</evidence>
<sequence length="95" mass="10394">MTNLIVRGGRALRGTITPSANKNAVLPVLCATLLTDQPIVLHRVPDITDVRKILDFFGNLGSSVDMDYATGTLKLRHGEGLIPRPRTCRWACARP</sequence>
<evidence type="ECO:0000256" key="4">
    <source>
        <dbReference type="ARBA" id="ARBA00022618"/>
    </source>
</evidence>
<dbReference type="AlphaFoldDB" id="A0A974S881"/>
<gene>
    <name evidence="17" type="ORF">JKL49_21300</name>
</gene>
<dbReference type="InterPro" id="IPR036968">
    <property type="entry name" value="Enolpyruvate_Tfrase_sf"/>
</dbReference>
<evidence type="ECO:0000256" key="10">
    <source>
        <dbReference type="ARBA" id="ARBA00038367"/>
    </source>
</evidence>
<dbReference type="PANTHER" id="PTHR43783:SF1">
    <property type="entry name" value="UDP-N-ACETYLGLUCOSAMINE 1-CARBOXYVINYLTRANSFERASE"/>
    <property type="match status" value="1"/>
</dbReference>
<evidence type="ECO:0000256" key="1">
    <source>
        <dbReference type="ARBA" id="ARBA00004496"/>
    </source>
</evidence>
<protein>
    <recommendedName>
        <fullName evidence="12">UDP-N-acetylglucosamine 1-carboxyvinyltransferase</fullName>
        <ecNumber evidence="11">2.5.1.7</ecNumber>
    </recommendedName>
    <alternativeName>
        <fullName evidence="13">Enoylpyruvate transferase</fullName>
    </alternativeName>
    <alternativeName>
        <fullName evidence="14">UDP-N-acetylglucosamine enolpyruvyl transferase</fullName>
    </alternativeName>
</protein>
<dbReference type="InterPro" id="IPR050068">
    <property type="entry name" value="MurA_subfamily"/>
</dbReference>
<dbReference type="GO" id="GO:0005737">
    <property type="term" value="C:cytoplasm"/>
    <property type="evidence" value="ECO:0007669"/>
    <property type="project" value="UniProtKB-SubCell"/>
</dbReference>
<keyword evidence="7" id="KW-0573">Peptidoglycan synthesis</keyword>
<dbReference type="Gene3D" id="3.65.10.10">
    <property type="entry name" value="Enolpyruvate transferase domain"/>
    <property type="match status" value="2"/>
</dbReference>